<dbReference type="KEGG" id="tnp:Tnap_0055"/>
<feature type="binding site" evidence="6">
    <location>
        <begin position="36"/>
        <end position="38"/>
    </location>
    <ligand>
        <name>S-adenosyl-L-methionine</name>
        <dbReference type="ChEBI" id="CHEBI:59789"/>
    </ligand>
</feature>
<feature type="compositionally biased region" description="Basic and acidic residues" evidence="7">
    <location>
        <begin position="268"/>
        <end position="282"/>
    </location>
</feature>
<dbReference type="Proteomes" id="UP000000940">
    <property type="component" value="Chromosome"/>
</dbReference>
<protein>
    <recommendedName>
        <fullName evidence="6">Ribosomal RNA small subunit methyltransferase H</fullName>
        <ecNumber evidence="6">2.1.1.199</ecNumber>
    </recommendedName>
    <alternativeName>
        <fullName evidence="6">16S rRNA m(4)C1402 methyltransferase</fullName>
    </alternativeName>
    <alternativeName>
        <fullName evidence="6">rRNA (cytosine-N(4)-)-methyltransferase RsmH</fullName>
    </alternativeName>
</protein>
<accession>D2C5C7</accession>
<dbReference type="PANTHER" id="PTHR11265:SF0">
    <property type="entry name" value="12S RRNA N4-METHYLCYTIDINE METHYLTRANSFERASE"/>
    <property type="match status" value="1"/>
</dbReference>
<evidence type="ECO:0000313" key="8">
    <source>
        <dbReference type="EMBL" id="ADA66163.1"/>
    </source>
</evidence>
<keyword evidence="2 6" id="KW-0698">rRNA processing</keyword>
<keyword evidence="6" id="KW-0963">Cytoplasm</keyword>
<dbReference type="Gene3D" id="1.10.150.170">
    <property type="entry name" value="Putative methyltransferase TM0872, insert domain"/>
    <property type="match status" value="1"/>
</dbReference>
<dbReference type="InterPro" id="IPR023397">
    <property type="entry name" value="SAM-dep_MeTrfase_MraW_recog"/>
</dbReference>
<gene>
    <name evidence="6" type="primary">rsmH</name>
    <name evidence="8" type="ordered locus">Tnap_0055</name>
</gene>
<dbReference type="InterPro" id="IPR029063">
    <property type="entry name" value="SAM-dependent_MTases_sf"/>
</dbReference>
<dbReference type="HOGENOM" id="CLU_038422_3_0_0"/>
<evidence type="ECO:0000256" key="1">
    <source>
        <dbReference type="ARBA" id="ARBA00010396"/>
    </source>
</evidence>
<evidence type="ECO:0000256" key="2">
    <source>
        <dbReference type="ARBA" id="ARBA00022552"/>
    </source>
</evidence>
<dbReference type="Gene3D" id="3.40.50.150">
    <property type="entry name" value="Vaccinia Virus protein VP39"/>
    <property type="match status" value="1"/>
</dbReference>
<comment type="similarity">
    <text evidence="1 6">Belongs to the methyltransferase superfamily. RsmH family.</text>
</comment>
<dbReference type="HAMAP" id="MF_01007">
    <property type="entry name" value="16SrRNA_methyltr_H"/>
    <property type="match status" value="1"/>
</dbReference>
<feature type="binding site" evidence="6">
    <location>
        <position position="103"/>
    </location>
    <ligand>
        <name>S-adenosyl-L-methionine</name>
        <dbReference type="ChEBI" id="CHEBI:59789"/>
    </ligand>
</feature>
<comment type="catalytic activity">
    <reaction evidence="6">
        <text>cytidine(1402) in 16S rRNA + S-adenosyl-L-methionine = N(4)-methylcytidine(1402) in 16S rRNA + S-adenosyl-L-homocysteine + H(+)</text>
        <dbReference type="Rhea" id="RHEA:42928"/>
        <dbReference type="Rhea" id="RHEA-COMP:10286"/>
        <dbReference type="Rhea" id="RHEA-COMP:10287"/>
        <dbReference type="ChEBI" id="CHEBI:15378"/>
        <dbReference type="ChEBI" id="CHEBI:57856"/>
        <dbReference type="ChEBI" id="CHEBI:59789"/>
        <dbReference type="ChEBI" id="CHEBI:74506"/>
        <dbReference type="ChEBI" id="CHEBI:82748"/>
        <dbReference type="EC" id="2.1.1.199"/>
    </reaction>
</comment>
<reference evidence="8 9" key="1">
    <citation type="submission" date="2009-12" db="EMBL/GenBank/DDBJ databases">
        <title>Complete sequence of Thermotoga petrophila RKU-1.</title>
        <authorList>
            <consortium name="US DOE Joint Genome Institute"/>
            <person name="Lucas S."/>
            <person name="Copeland A."/>
            <person name="Lapidus A."/>
            <person name="Glavina del Rio T."/>
            <person name="Dalin E."/>
            <person name="Tice H."/>
            <person name="Bruce D."/>
            <person name="Goodwin L."/>
            <person name="Pitluck S."/>
            <person name="Munk A.C."/>
            <person name="Brettin T."/>
            <person name="Detter J.C."/>
            <person name="Han C."/>
            <person name="Tapia R."/>
            <person name="Larimer F."/>
            <person name="Land M."/>
            <person name="Hauser L."/>
            <person name="Kyrpides N."/>
            <person name="Mikhailova N."/>
            <person name="Nelson K.E."/>
            <person name="Gogarten J.P."/>
            <person name="Noll K.M."/>
        </authorList>
    </citation>
    <scope>NUCLEOTIDE SEQUENCE [LARGE SCALE GENOMIC DNA]</scope>
    <source>
        <strain evidence="9">ATCC BAA-489 / DSM 13996 / JCM 10882 / RKU-10</strain>
    </source>
</reference>
<evidence type="ECO:0000256" key="3">
    <source>
        <dbReference type="ARBA" id="ARBA00022603"/>
    </source>
</evidence>
<evidence type="ECO:0000256" key="6">
    <source>
        <dbReference type="HAMAP-Rule" id="MF_01007"/>
    </source>
</evidence>
<proteinExistence type="inferred from homology"/>
<dbReference type="SMR" id="D2C5C7"/>
<dbReference type="CDD" id="cd02440">
    <property type="entry name" value="AdoMet_MTases"/>
    <property type="match status" value="1"/>
</dbReference>
<keyword evidence="5 6" id="KW-0949">S-adenosyl-L-methionine</keyword>
<comment type="function">
    <text evidence="6">Specifically methylates the N4 position of cytidine in position 1402 (C1402) of 16S rRNA.</text>
</comment>
<feature type="compositionally biased region" description="Basic and acidic residues" evidence="7">
    <location>
        <begin position="289"/>
        <end position="299"/>
    </location>
</feature>
<dbReference type="NCBIfam" id="TIGR00006">
    <property type="entry name" value="16S rRNA (cytosine(1402)-N(4))-methyltransferase RsmH"/>
    <property type="match status" value="1"/>
</dbReference>
<dbReference type="PANTHER" id="PTHR11265">
    <property type="entry name" value="S-ADENOSYL-METHYLTRANSFERASE MRAW"/>
    <property type="match status" value="1"/>
</dbReference>
<dbReference type="InterPro" id="IPR002903">
    <property type="entry name" value="RsmH"/>
</dbReference>
<dbReference type="GO" id="GO:0071424">
    <property type="term" value="F:rRNA (cytosine-N4-)-methyltransferase activity"/>
    <property type="evidence" value="ECO:0007669"/>
    <property type="project" value="UniProtKB-UniRule"/>
</dbReference>
<organism evidence="8 9">
    <name type="scientific">Thermotoga petrophila (strain ATCC BAA-489 / DSM 13996 / JCM 10882 / RKU-10)</name>
    <name type="common">Thermotoga naphthophila</name>
    <dbReference type="NCBI Taxonomy" id="590168"/>
    <lineage>
        <taxon>Bacteria</taxon>
        <taxon>Thermotogati</taxon>
        <taxon>Thermotogota</taxon>
        <taxon>Thermotogae</taxon>
        <taxon>Thermotogales</taxon>
        <taxon>Thermotogaceae</taxon>
        <taxon>Thermotoga</taxon>
    </lineage>
</organism>
<evidence type="ECO:0000256" key="7">
    <source>
        <dbReference type="SAM" id="MobiDB-lite"/>
    </source>
</evidence>
<dbReference type="EC" id="2.1.1.199" evidence="6"/>
<evidence type="ECO:0000256" key="4">
    <source>
        <dbReference type="ARBA" id="ARBA00022679"/>
    </source>
</evidence>
<dbReference type="AlphaFoldDB" id="D2C5C7"/>
<dbReference type="SUPFAM" id="SSF53335">
    <property type="entry name" value="S-adenosyl-L-methionine-dependent methyltransferases"/>
    <property type="match status" value="1"/>
</dbReference>
<dbReference type="SUPFAM" id="SSF81799">
    <property type="entry name" value="Putative methyltransferase TM0872, insert domain"/>
    <property type="match status" value="1"/>
</dbReference>
<dbReference type="Pfam" id="PF01795">
    <property type="entry name" value="Methyltransf_5"/>
    <property type="match status" value="1"/>
</dbReference>
<keyword evidence="4 6" id="KW-0808">Transferase</keyword>
<keyword evidence="3 6" id="KW-0489">Methyltransferase</keyword>
<name>D2C5C7_THEP2</name>
<sequence>MRKYSQRHIPVMVREVIEFLKPEDEKIILDCTVGEGGHSKAILEHCPGCRIIGIDVDSEVLRIAEEKLKEFSDRASLFKISYREADFLLKTLGVEKVDGILMDLGVSTYQLKGENRGFTFEREEPLDMRMDLESEVTAQKVLNELPEEELARIIFEYGEEKKFARRIARKIVENRPLNTTLDLVKAVREALPSYEIRRRKRHFATKTFQAIRIYVNRELENLKEFLRKAEDLLNPGGRIVVISFHSLEDRIVKETFRNSKKLRILTEKPVRPSEEEIRENPRARSGRLRAAERIEKGGD</sequence>
<feature type="region of interest" description="Disordered" evidence="7">
    <location>
        <begin position="268"/>
        <end position="299"/>
    </location>
</feature>
<dbReference type="RefSeq" id="WP_011942758.1">
    <property type="nucleotide sequence ID" value="NC_013642.1"/>
</dbReference>
<evidence type="ECO:0000313" key="9">
    <source>
        <dbReference type="Proteomes" id="UP000000940"/>
    </source>
</evidence>
<dbReference type="PIRSF" id="PIRSF004486">
    <property type="entry name" value="MraW"/>
    <property type="match status" value="1"/>
</dbReference>
<feature type="binding site" evidence="6">
    <location>
        <position position="82"/>
    </location>
    <ligand>
        <name>S-adenosyl-L-methionine</name>
        <dbReference type="ChEBI" id="CHEBI:59789"/>
    </ligand>
</feature>
<comment type="subcellular location">
    <subcellularLocation>
        <location evidence="6">Cytoplasm</location>
    </subcellularLocation>
</comment>
<feature type="binding site" evidence="6">
    <location>
        <position position="55"/>
    </location>
    <ligand>
        <name>S-adenosyl-L-methionine</name>
        <dbReference type="ChEBI" id="CHEBI:59789"/>
    </ligand>
</feature>
<dbReference type="EMBL" id="CP001839">
    <property type="protein sequence ID" value="ADA66163.1"/>
    <property type="molecule type" value="Genomic_DNA"/>
</dbReference>
<dbReference type="GO" id="GO:0005737">
    <property type="term" value="C:cytoplasm"/>
    <property type="evidence" value="ECO:0007669"/>
    <property type="project" value="UniProtKB-SubCell"/>
</dbReference>
<keyword evidence="9" id="KW-1185">Reference proteome</keyword>
<evidence type="ECO:0000256" key="5">
    <source>
        <dbReference type="ARBA" id="ARBA00022691"/>
    </source>
</evidence>
<feature type="binding site" evidence="6">
    <location>
        <position position="110"/>
    </location>
    <ligand>
        <name>S-adenosyl-L-methionine</name>
        <dbReference type="ChEBI" id="CHEBI:59789"/>
    </ligand>
</feature>
<dbReference type="GO" id="GO:0070475">
    <property type="term" value="P:rRNA base methylation"/>
    <property type="evidence" value="ECO:0007669"/>
    <property type="project" value="UniProtKB-UniRule"/>
</dbReference>